<dbReference type="Proteomes" id="UP001519363">
    <property type="component" value="Unassembled WGS sequence"/>
</dbReference>
<comment type="caution">
    <text evidence="1">The sequence shown here is derived from an EMBL/GenBank/DDBJ whole genome shotgun (WGS) entry which is preliminary data.</text>
</comment>
<dbReference type="InterPro" id="IPR038573">
    <property type="entry name" value="BrnT_sf"/>
</dbReference>
<keyword evidence="2" id="KW-1185">Reference proteome</keyword>
<name>A0ABS5AE24_9PSEU</name>
<protein>
    <submittedName>
        <fullName evidence="1">Uncharacterized DUF497 family protein</fullName>
    </submittedName>
</protein>
<gene>
    <name evidence="1" type="ORF">JOF53_002822</name>
</gene>
<dbReference type="Gene3D" id="3.10.450.530">
    <property type="entry name" value="Ribonuclease toxin, BrnT, of type II toxin-antitoxin system"/>
    <property type="match status" value="1"/>
</dbReference>
<organism evidence="1 2">
    <name type="scientific">Crossiella equi</name>
    <dbReference type="NCBI Taxonomy" id="130796"/>
    <lineage>
        <taxon>Bacteria</taxon>
        <taxon>Bacillati</taxon>
        <taxon>Actinomycetota</taxon>
        <taxon>Actinomycetes</taxon>
        <taxon>Pseudonocardiales</taxon>
        <taxon>Pseudonocardiaceae</taxon>
        <taxon>Crossiella</taxon>
    </lineage>
</organism>
<accession>A0ABS5AE24</accession>
<dbReference type="RefSeq" id="WP_086784831.1">
    <property type="nucleotide sequence ID" value="NZ_JAGIOO010000001.1"/>
</dbReference>
<dbReference type="EMBL" id="JAGIOO010000001">
    <property type="protein sequence ID" value="MBP2473950.1"/>
    <property type="molecule type" value="Genomic_DNA"/>
</dbReference>
<proteinExistence type="predicted"/>
<reference evidence="1 2" key="1">
    <citation type="submission" date="2021-03" db="EMBL/GenBank/DDBJ databases">
        <title>Sequencing the genomes of 1000 actinobacteria strains.</title>
        <authorList>
            <person name="Klenk H.-P."/>
        </authorList>
    </citation>
    <scope>NUCLEOTIDE SEQUENCE [LARGE SCALE GENOMIC DNA]</scope>
    <source>
        <strain evidence="1 2">DSM 44580</strain>
    </source>
</reference>
<sequence>MRGEIFWTEESEAHIARHGVAPHEVEEAVFGRPQWMEAGREETTLVLGRTDAGRYLFVVLTDSYHVIEAWYVVTARDMTRVERQRYDRKAN</sequence>
<evidence type="ECO:0000313" key="1">
    <source>
        <dbReference type="EMBL" id="MBP2473950.1"/>
    </source>
</evidence>
<evidence type="ECO:0000313" key="2">
    <source>
        <dbReference type="Proteomes" id="UP001519363"/>
    </source>
</evidence>